<name>A0A7J6AEA5_AMEME</name>
<dbReference type="GO" id="GO:0034993">
    <property type="term" value="C:meiotic nuclear membrane microtubule tethering complex"/>
    <property type="evidence" value="ECO:0007669"/>
    <property type="project" value="TreeGrafter"/>
</dbReference>
<accession>A0A7J6AEA5</accession>
<dbReference type="PANTHER" id="PTHR12911:SF22">
    <property type="entry name" value="SUN DOMAIN-CONTAINING PROTEIN 2"/>
    <property type="match status" value="1"/>
</dbReference>
<dbReference type="InterPro" id="IPR012919">
    <property type="entry name" value="SUN_dom"/>
</dbReference>
<keyword evidence="9" id="KW-1185">Reference proteome</keyword>
<protein>
    <recommendedName>
        <fullName evidence="7">SUN domain-containing protein</fullName>
    </recommendedName>
</protein>
<dbReference type="Proteomes" id="UP000593565">
    <property type="component" value="Unassembled WGS sequence"/>
</dbReference>
<evidence type="ECO:0000256" key="1">
    <source>
        <dbReference type="ARBA" id="ARBA00022692"/>
    </source>
</evidence>
<comment type="subcellular location">
    <subcellularLocation>
        <location evidence="5">Nucleus inner membrane</location>
        <topology evidence="5">Single-pass type II membrane protein</topology>
    </subcellularLocation>
</comment>
<feature type="domain" description="SUN" evidence="7">
    <location>
        <begin position="210"/>
        <end position="375"/>
    </location>
</feature>
<evidence type="ECO:0000256" key="2">
    <source>
        <dbReference type="ARBA" id="ARBA00022989"/>
    </source>
</evidence>
<proteinExistence type="predicted"/>
<dbReference type="AlphaFoldDB" id="A0A7J6AEA5"/>
<dbReference type="PROSITE" id="PS51469">
    <property type="entry name" value="SUN"/>
    <property type="match status" value="1"/>
</dbReference>
<sequence>MTESISMFQSNQKAANQGIEMLRRSPRLLAKGYYNPEASTIQQICSKETPIRIFKKSKGNCRVGGACRNLISEFNVCDFQSLERKDPMLTSGISPQHASPPSRCFLVMRKMALLPLLLCLLGFGVWFCYTSVTKQLFQSAAYLAQYTYIQNQAALLEQIKSLKLTIRQQSLEQKEEFQKLAIRQQKLEQKNGEEFIRRALSHFRADGIGMADYALESLGAAVIESTETHKSKYCKVFVFSEWCNINGPEKAIQPEVFPGKCWGFKGSQGYLLISLPFPVHITHVTLEHLPRVLSPHGHTRSAPRDFAVYGKVNKKDGGKLLGEFTYDQDGEPIQTFEILNSLSEAYELVELRILSNWDHPEYTCVYRFRVHSQPVW</sequence>
<keyword evidence="2 6" id="KW-1133">Transmembrane helix</keyword>
<dbReference type="Gene3D" id="2.60.120.260">
    <property type="entry name" value="Galactose-binding domain-like"/>
    <property type="match status" value="1"/>
</dbReference>
<evidence type="ECO:0000256" key="4">
    <source>
        <dbReference type="ARBA" id="ARBA00023136"/>
    </source>
</evidence>
<evidence type="ECO:0000259" key="7">
    <source>
        <dbReference type="PROSITE" id="PS51469"/>
    </source>
</evidence>
<evidence type="ECO:0000256" key="6">
    <source>
        <dbReference type="SAM" id="Phobius"/>
    </source>
</evidence>
<keyword evidence="1 6" id="KW-0812">Transmembrane</keyword>
<comment type="caution">
    <text evidence="8">The sequence shown here is derived from an EMBL/GenBank/DDBJ whole genome shotgun (WGS) entry which is preliminary data.</text>
</comment>
<evidence type="ECO:0000256" key="3">
    <source>
        <dbReference type="ARBA" id="ARBA00023054"/>
    </source>
</evidence>
<dbReference type="PANTHER" id="PTHR12911">
    <property type="entry name" value="SAD1/UNC-84-LIKE PROTEIN-RELATED"/>
    <property type="match status" value="1"/>
</dbReference>
<organism evidence="8 9">
    <name type="scientific">Ameiurus melas</name>
    <name type="common">Black bullhead</name>
    <name type="synonym">Silurus melas</name>
    <dbReference type="NCBI Taxonomy" id="219545"/>
    <lineage>
        <taxon>Eukaryota</taxon>
        <taxon>Metazoa</taxon>
        <taxon>Chordata</taxon>
        <taxon>Craniata</taxon>
        <taxon>Vertebrata</taxon>
        <taxon>Euteleostomi</taxon>
        <taxon>Actinopterygii</taxon>
        <taxon>Neopterygii</taxon>
        <taxon>Teleostei</taxon>
        <taxon>Ostariophysi</taxon>
        <taxon>Siluriformes</taxon>
        <taxon>Ictaluridae</taxon>
        <taxon>Ameiurus</taxon>
    </lineage>
</organism>
<keyword evidence="4 6" id="KW-0472">Membrane</keyword>
<feature type="transmembrane region" description="Helical" evidence="6">
    <location>
        <begin position="112"/>
        <end position="132"/>
    </location>
</feature>
<evidence type="ECO:0000256" key="5">
    <source>
        <dbReference type="ARBA" id="ARBA00037816"/>
    </source>
</evidence>
<dbReference type="FunFam" id="2.60.120.260:FF:000009">
    <property type="entry name" value="SUN domain-containing protein 1 isoform X1"/>
    <property type="match status" value="1"/>
</dbReference>
<dbReference type="GO" id="GO:0043495">
    <property type="term" value="F:protein-membrane adaptor activity"/>
    <property type="evidence" value="ECO:0007669"/>
    <property type="project" value="TreeGrafter"/>
</dbReference>
<gene>
    <name evidence="8" type="ORF">AMELA_G00169320</name>
</gene>
<dbReference type="EMBL" id="JAAGNN010000014">
    <property type="protein sequence ID" value="KAF4080337.1"/>
    <property type="molecule type" value="Genomic_DNA"/>
</dbReference>
<dbReference type="InterPro" id="IPR045119">
    <property type="entry name" value="SUN1-5"/>
</dbReference>
<evidence type="ECO:0000313" key="9">
    <source>
        <dbReference type="Proteomes" id="UP000593565"/>
    </source>
</evidence>
<dbReference type="GO" id="GO:0005637">
    <property type="term" value="C:nuclear inner membrane"/>
    <property type="evidence" value="ECO:0007669"/>
    <property type="project" value="UniProtKB-SubCell"/>
</dbReference>
<dbReference type="Pfam" id="PF07738">
    <property type="entry name" value="Sad1_UNC"/>
    <property type="match status" value="1"/>
</dbReference>
<reference evidence="8 9" key="1">
    <citation type="submission" date="2020-02" db="EMBL/GenBank/DDBJ databases">
        <title>A chromosome-scale genome assembly of the black bullhead catfish (Ameiurus melas).</title>
        <authorList>
            <person name="Wen M."/>
            <person name="Zham M."/>
            <person name="Cabau C."/>
            <person name="Klopp C."/>
            <person name="Donnadieu C."/>
            <person name="Roques C."/>
            <person name="Bouchez O."/>
            <person name="Lampietro C."/>
            <person name="Jouanno E."/>
            <person name="Herpin A."/>
            <person name="Louis A."/>
            <person name="Berthelot C."/>
            <person name="Parey E."/>
            <person name="Roest-Crollius H."/>
            <person name="Braasch I."/>
            <person name="Postlethwait J."/>
            <person name="Robinson-Rechavi M."/>
            <person name="Echchiki A."/>
            <person name="Begum T."/>
            <person name="Montfort J."/>
            <person name="Schartl M."/>
            <person name="Bobe J."/>
            <person name="Guiguen Y."/>
        </authorList>
    </citation>
    <scope>NUCLEOTIDE SEQUENCE [LARGE SCALE GENOMIC DNA]</scope>
    <source>
        <strain evidence="8">M_S1</strain>
        <tissue evidence="8">Blood</tissue>
    </source>
</reference>
<keyword evidence="3" id="KW-0175">Coiled coil</keyword>
<evidence type="ECO:0000313" key="8">
    <source>
        <dbReference type="EMBL" id="KAF4080337.1"/>
    </source>
</evidence>